<evidence type="ECO:0000259" key="2">
    <source>
        <dbReference type="Pfam" id="PF11716"/>
    </source>
</evidence>
<proteinExistence type="predicted"/>
<dbReference type="NCBIfam" id="TIGR03083">
    <property type="entry name" value="maleylpyruvate isomerase family mycothiol-dependent enzyme"/>
    <property type="match status" value="1"/>
</dbReference>
<dbReference type="Gene3D" id="3.30.1050.20">
    <property type="match status" value="1"/>
</dbReference>
<sequence>MFAMVRRGGKPPRRDPPSHPPPTTTFQRHDGDVTLHVQAATQRLLHTVDRLPDSAWSGPSHCTGWSRAHVIAHLALNAEALAGVLRGFRDGVPTTMYRSDEARDQDIDDLVAVAGTSPAAVRERLRTAVAAFADVVAVADGLPKEATFERTPGGRVVPGRAVPFLRLREVEIHHADLDAGYTASDWPPDNAMSFLSNDARQYRGPGFHAVATDEPARWTFGETDATSPTVSGPLGALAWWATGRDPGSVLSSTNGTLPTMEGR</sequence>
<accession>A0ABX7PLI8</accession>
<dbReference type="Gene3D" id="1.20.120.450">
    <property type="entry name" value="dinb family like domain"/>
    <property type="match status" value="1"/>
</dbReference>
<dbReference type="Pfam" id="PF11716">
    <property type="entry name" value="MDMPI_N"/>
    <property type="match status" value="1"/>
</dbReference>
<dbReference type="EMBL" id="CP022295">
    <property type="protein sequence ID" value="QSR26582.1"/>
    <property type="molecule type" value="Genomic_DNA"/>
</dbReference>
<evidence type="ECO:0000313" key="3">
    <source>
        <dbReference type="EMBL" id="QSR26582.1"/>
    </source>
</evidence>
<organism evidence="3 4">
    <name type="scientific">Nocardioides aromaticivorans</name>
    <dbReference type="NCBI Taxonomy" id="200618"/>
    <lineage>
        <taxon>Bacteria</taxon>
        <taxon>Bacillati</taxon>
        <taxon>Actinomycetota</taxon>
        <taxon>Actinomycetes</taxon>
        <taxon>Propionibacteriales</taxon>
        <taxon>Nocardioidaceae</taxon>
        <taxon>Nocardioides</taxon>
    </lineage>
</organism>
<name>A0ABX7PLI8_9ACTN</name>
<evidence type="ECO:0000313" key="4">
    <source>
        <dbReference type="Proteomes" id="UP000662818"/>
    </source>
</evidence>
<keyword evidence="4" id="KW-1185">Reference proteome</keyword>
<dbReference type="InterPro" id="IPR036527">
    <property type="entry name" value="SCP2_sterol-bd_dom_sf"/>
</dbReference>
<reference evidence="3 4" key="1">
    <citation type="submission" date="2017-06" db="EMBL/GenBank/DDBJ databases">
        <title>Complete Genome Sequence of the Soil Carbazole-Degrading Bacterium Nocardioides aromaticivorans IC177.</title>
        <authorList>
            <person name="Vejarano F."/>
            <person name="Suzuki-Minakuchi C."/>
            <person name="Ohtsubo Y."/>
            <person name="Tsuda M."/>
            <person name="Okada K."/>
            <person name="Nojiri H."/>
        </authorList>
    </citation>
    <scope>NUCLEOTIDE SEQUENCE [LARGE SCALE GENOMIC DNA]</scope>
    <source>
        <strain evidence="3 4">IC177</strain>
    </source>
</reference>
<dbReference type="InterPro" id="IPR034660">
    <property type="entry name" value="DinB/YfiT-like"/>
</dbReference>
<dbReference type="InterPro" id="IPR024344">
    <property type="entry name" value="MDMPI_metal-binding"/>
</dbReference>
<feature type="domain" description="Mycothiol-dependent maleylpyruvate isomerase metal-binding" evidence="2">
    <location>
        <begin position="38"/>
        <end position="177"/>
    </location>
</feature>
<evidence type="ECO:0000256" key="1">
    <source>
        <dbReference type="SAM" id="MobiDB-lite"/>
    </source>
</evidence>
<protein>
    <recommendedName>
        <fullName evidence="2">Mycothiol-dependent maleylpyruvate isomerase metal-binding domain-containing protein</fullName>
    </recommendedName>
</protein>
<dbReference type="Proteomes" id="UP000662818">
    <property type="component" value="Chromosome"/>
</dbReference>
<dbReference type="InterPro" id="IPR017517">
    <property type="entry name" value="Maleyloyr_isom"/>
</dbReference>
<feature type="region of interest" description="Disordered" evidence="1">
    <location>
        <begin position="1"/>
        <end position="29"/>
    </location>
</feature>
<dbReference type="SUPFAM" id="SSF109854">
    <property type="entry name" value="DinB/YfiT-like putative metalloenzymes"/>
    <property type="match status" value="1"/>
</dbReference>
<gene>
    <name evidence="3" type="ORF">CFH99_13200</name>
</gene>
<dbReference type="SUPFAM" id="SSF55718">
    <property type="entry name" value="SCP-like"/>
    <property type="match status" value="1"/>
</dbReference>